<gene>
    <name evidence="2" type="ORF">PPROV_000011200</name>
</gene>
<dbReference type="EMBL" id="BNJQ01000001">
    <property type="protein sequence ID" value="GHP01356.1"/>
    <property type="molecule type" value="Genomic_DNA"/>
</dbReference>
<feature type="compositionally biased region" description="Low complexity" evidence="1">
    <location>
        <begin position="126"/>
        <end position="147"/>
    </location>
</feature>
<comment type="caution">
    <text evidence="2">The sequence shown here is derived from an EMBL/GenBank/DDBJ whole genome shotgun (WGS) entry which is preliminary data.</text>
</comment>
<feature type="compositionally biased region" description="Low complexity" evidence="1">
    <location>
        <begin position="156"/>
        <end position="166"/>
    </location>
</feature>
<reference evidence="2" key="1">
    <citation type="submission" date="2020-10" db="EMBL/GenBank/DDBJ databases">
        <title>Unveiling of a novel bifunctional photoreceptor, Dualchrome1, isolated from a cosmopolitan green alga.</title>
        <authorList>
            <person name="Suzuki S."/>
            <person name="Kawachi M."/>
        </authorList>
    </citation>
    <scope>NUCLEOTIDE SEQUENCE</scope>
    <source>
        <strain evidence="2">NIES 2893</strain>
    </source>
</reference>
<name>A0A830H2I6_9CHLO</name>
<protein>
    <submittedName>
        <fullName evidence="2">Uncharacterized protein</fullName>
    </submittedName>
</protein>
<feature type="region of interest" description="Disordered" evidence="1">
    <location>
        <begin position="1"/>
        <end position="24"/>
    </location>
</feature>
<accession>A0A830H2I6</accession>
<dbReference type="Proteomes" id="UP000660262">
    <property type="component" value="Unassembled WGS sequence"/>
</dbReference>
<feature type="compositionally biased region" description="Basic and acidic residues" evidence="1">
    <location>
        <begin position="1"/>
        <end position="12"/>
    </location>
</feature>
<feature type="compositionally biased region" description="Low complexity" evidence="1">
    <location>
        <begin position="175"/>
        <end position="186"/>
    </location>
</feature>
<dbReference type="AlphaFoldDB" id="A0A830H2I6"/>
<proteinExistence type="predicted"/>
<evidence type="ECO:0000313" key="2">
    <source>
        <dbReference type="EMBL" id="GHP01356.1"/>
    </source>
</evidence>
<feature type="region of interest" description="Disordered" evidence="1">
    <location>
        <begin position="62"/>
        <end position="214"/>
    </location>
</feature>
<evidence type="ECO:0000313" key="3">
    <source>
        <dbReference type="Proteomes" id="UP000660262"/>
    </source>
</evidence>
<feature type="compositionally biased region" description="Polar residues" evidence="1">
    <location>
        <begin position="83"/>
        <end position="97"/>
    </location>
</feature>
<evidence type="ECO:0000256" key="1">
    <source>
        <dbReference type="SAM" id="MobiDB-lite"/>
    </source>
</evidence>
<sequence>MSTRAERARGRGDPTYGLASSRHGAQAIIEKRVRRFERKWVNAGPDGATDKYKVLRWTAVGEAPTTGGSRHPNIVPVRGANATPISPSLRPVSSSQRIDAAQRPRRSTRSTGNLEEEEPMIAQIPAANGGNNAAAAAAAAVTDAGAAAEEKEATPAEEAAAPAAAAGAGGGGGEQQQQQPAEASAPSNDAPVPMDASAAANEEVAEPPPTTTTA</sequence>
<organism evidence="2 3">
    <name type="scientific">Pycnococcus provasolii</name>
    <dbReference type="NCBI Taxonomy" id="41880"/>
    <lineage>
        <taxon>Eukaryota</taxon>
        <taxon>Viridiplantae</taxon>
        <taxon>Chlorophyta</taxon>
        <taxon>Pseudoscourfieldiophyceae</taxon>
        <taxon>Pseudoscourfieldiales</taxon>
        <taxon>Pycnococcaceae</taxon>
        <taxon>Pycnococcus</taxon>
    </lineage>
</organism>
<keyword evidence="3" id="KW-1185">Reference proteome</keyword>